<feature type="domain" description="PLD phosphodiesterase" evidence="14">
    <location>
        <begin position="244"/>
        <end position="271"/>
    </location>
</feature>
<dbReference type="PANTHER" id="PTHR21248">
    <property type="entry name" value="CARDIOLIPIN SYNTHASE"/>
    <property type="match status" value="1"/>
</dbReference>
<keyword evidence="6" id="KW-0677">Repeat</keyword>
<feature type="transmembrane region" description="Helical" evidence="13">
    <location>
        <begin position="68"/>
        <end position="86"/>
    </location>
</feature>
<evidence type="ECO:0000256" key="8">
    <source>
        <dbReference type="ARBA" id="ARBA00023098"/>
    </source>
</evidence>
<dbReference type="PANTHER" id="PTHR21248:SF22">
    <property type="entry name" value="PHOSPHOLIPASE D"/>
    <property type="match status" value="1"/>
</dbReference>
<dbReference type="InterPro" id="IPR022924">
    <property type="entry name" value="Cardiolipin_synthase"/>
</dbReference>
<dbReference type="EMBL" id="MKIE01000006">
    <property type="protein sequence ID" value="OHW61897.1"/>
    <property type="molecule type" value="Genomic_DNA"/>
</dbReference>
<keyword evidence="9 13" id="KW-0472">Membrane</keyword>
<evidence type="ECO:0000256" key="13">
    <source>
        <dbReference type="SAM" id="Phobius"/>
    </source>
</evidence>
<evidence type="ECO:0000256" key="6">
    <source>
        <dbReference type="ARBA" id="ARBA00022737"/>
    </source>
</evidence>
<keyword evidence="7 13" id="KW-1133">Transmembrane helix</keyword>
<evidence type="ECO:0000256" key="11">
    <source>
        <dbReference type="ARBA" id="ARBA00023264"/>
    </source>
</evidence>
<evidence type="ECO:0000259" key="14">
    <source>
        <dbReference type="PROSITE" id="PS50035"/>
    </source>
</evidence>
<reference evidence="15 16" key="1">
    <citation type="submission" date="2016-09" db="EMBL/GenBank/DDBJ databases">
        <title>Genome sequence of Eubacterium angustum.</title>
        <authorList>
            <person name="Poehlein A."/>
            <person name="Daniel R."/>
        </authorList>
    </citation>
    <scope>NUCLEOTIDE SEQUENCE [LARGE SCALE GENOMIC DNA]</scope>
    <source>
        <strain evidence="15 16">DSM 1989</strain>
    </source>
</reference>
<evidence type="ECO:0000256" key="5">
    <source>
        <dbReference type="ARBA" id="ARBA00022692"/>
    </source>
</evidence>
<evidence type="ECO:0000256" key="3">
    <source>
        <dbReference type="ARBA" id="ARBA00022516"/>
    </source>
</evidence>
<dbReference type="Proteomes" id="UP000180254">
    <property type="component" value="Unassembled WGS sequence"/>
</dbReference>
<dbReference type="PROSITE" id="PS50035">
    <property type="entry name" value="PLD"/>
    <property type="match status" value="2"/>
</dbReference>
<dbReference type="Gene3D" id="3.30.870.10">
    <property type="entry name" value="Endonuclease Chain A"/>
    <property type="match status" value="2"/>
</dbReference>
<keyword evidence="10" id="KW-0594">Phospholipid biosynthesis</keyword>
<gene>
    <name evidence="15" type="primary">clsA</name>
    <name evidence="15" type="ORF">EUAN_16600</name>
</gene>
<keyword evidence="16" id="KW-1185">Reference proteome</keyword>
<comment type="caution">
    <text evidence="15">The sequence shown here is derived from an EMBL/GenBank/DDBJ whole genome shotgun (WGS) entry which is preliminary data.</text>
</comment>
<evidence type="ECO:0000313" key="15">
    <source>
        <dbReference type="EMBL" id="OHW61897.1"/>
    </source>
</evidence>
<evidence type="ECO:0000256" key="4">
    <source>
        <dbReference type="ARBA" id="ARBA00022679"/>
    </source>
</evidence>
<dbReference type="CDD" id="cd09160">
    <property type="entry name" value="PLDc_SMU_988_like_2"/>
    <property type="match status" value="1"/>
</dbReference>
<dbReference type="CDD" id="cd09154">
    <property type="entry name" value="PLDc_SMU_988_like_1"/>
    <property type="match status" value="1"/>
</dbReference>
<dbReference type="Pfam" id="PF13396">
    <property type="entry name" value="PLDc_N"/>
    <property type="match status" value="1"/>
</dbReference>
<feature type="transmembrane region" description="Helical" evidence="13">
    <location>
        <begin position="37"/>
        <end position="56"/>
    </location>
</feature>
<keyword evidence="4 15" id="KW-0808">Transferase</keyword>
<evidence type="ECO:0000313" key="16">
    <source>
        <dbReference type="Proteomes" id="UP000180254"/>
    </source>
</evidence>
<dbReference type="InterPro" id="IPR001736">
    <property type="entry name" value="PLipase_D/transphosphatidylase"/>
</dbReference>
<keyword evidence="3" id="KW-0444">Lipid biosynthesis</keyword>
<dbReference type="STRING" id="39480.EUAN_16600"/>
<proteinExistence type="predicted"/>
<protein>
    <recommendedName>
        <fullName evidence="12">Cardiolipin synthase</fullName>
        <ecNumber evidence="12">2.7.8.-</ecNumber>
    </recommendedName>
</protein>
<dbReference type="NCBIfam" id="TIGR04265">
    <property type="entry name" value="bac_cardiolipin"/>
    <property type="match status" value="1"/>
</dbReference>
<dbReference type="InterPro" id="IPR027379">
    <property type="entry name" value="CLS_N"/>
</dbReference>
<keyword evidence="2" id="KW-1003">Cell membrane</keyword>
<organism evidence="15 16">
    <name type="scientific">Andreesenia angusta</name>
    <dbReference type="NCBI Taxonomy" id="39480"/>
    <lineage>
        <taxon>Bacteria</taxon>
        <taxon>Bacillati</taxon>
        <taxon>Bacillota</taxon>
        <taxon>Tissierellia</taxon>
        <taxon>Tissierellales</taxon>
        <taxon>Gottschalkiaceae</taxon>
        <taxon>Andreesenia</taxon>
    </lineage>
</organism>
<evidence type="ECO:0000256" key="9">
    <source>
        <dbReference type="ARBA" id="ARBA00023136"/>
    </source>
</evidence>
<keyword evidence="5 13" id="KW-0812">Transmembrane</keyword>
<evidence type="ECO:0000256" key="2">
    <source>
        <dbReference type="ARBA" id="ARBA00022475"/>
    </source>
</evidence>
<name>A0A1S1V6Y2_9FIRM</name>
<dbReference type="SUPFAM" id="SSF56024">
    <property type="entry name" value="Phospholipase D/nuclease"/>
    <property type="match status" value="2"/>
</dbReference>
<dbReference type="AlphaFoldDB" id="A0A1S1V6Y2"/>
<dbReference type="Pfam" id="PF13091">
    <property type="entry name" value="PLDc_2"/>
    <property type="match status" value="2"/>
</dbReference>
<evidence type="ECO:0000256" key="10">
    <source>
        <dbReference type="ARBA" id="ARBA00023209"/>
    </source>
</evidence>
<dbReference type="InterPro" id="IPR025202">
    <property type="entry name" value="PLD-like_dom"/>
</dbReference>
<evidence type="ECO:0000256" key="7">
    <source>
        <dbReference type="ARBA" id="ARBA00022989"/>
    </source>
</evidence>
<dbReference type="SMART" id="SM00155">
    <property type="entry name" value="PLDc"/>
    <property type="match status" value="2"/>
</dbReference>
<dbReference type="GO" id="GO:0005886">
    <property type="term" value="C:plasma membrane"/>
    <property type="evidence" value="ECO:0007669"/>
    <property type="project" value="UniProtKB-SubCell"/>
</dbReference>
<dbReference type="EC" id="2.7.8.-" evidence="12"/>
<sequence length="510" mass="58448">MRKLFNLMFHRAVLTAMALFVQITFLIVIIIEFRHYFAFFYAGSIVLSIVAVVLIINSDMTSGYKIAWMIPIMLFPIFGGLFYIFFGGKKLSKRVRRKMNSVELKLKEALAEKGTTIDALESECSSAANQAKYIQDYAYSPPYNNTLTKYLPSGEAKFKVLKEELRKAKRYIFMEYFIIEEGKMWGEILEILEAKVAEGVDVRVMYDDVGCITKLPKGYDKLLESKGIKCAVFNPFAPVLSSRLNNRNHRKITVIDGHTGFTGGINLADEYINEYEKFGHWKDTAIMLKGEAAWSLSVMFLSLWDYVNEIDEDYSLFKPLREELQDFGDGYVQPFADNPLDEEPVGESVYLNLINRANKYVYITTPYLIIDTEMVVALSVAAKSGVDVKIVTPHIADKKIVHSMTRSYYPILLRNGIKIYEYTPGFIHAKSFVVDDEYGVVGTINMDYRSLYLHYECGVWLYKTSSVDDIKSDFLDTLKLCREYTLEDVEKTPIYKIVGRSVMRVLAPLM</sequence>
<accession>A0A1S1V6Y2</accession>
<dbReference type="GO" id="GO:0032049">
    <property type="term" value="P:cardiolipin biosynthetic process"/>
    <property type="evidence" value="ECO:0007669"/>
    <property type="project" value="UniProtKB-UniRule"/>
</dbReference>
<dbReference type="GO" id="GO:0008808">
    <property type="term" value="F:cardiolipin synthase activity"/>
    <property type="evidence" value="ECO:0007669"/>
    <property type="project" value="UniProtKB-UniRule"/>
</dbReference>
<feature type="transmembrane region" description="Helical" evidence="13">
    <location>
        <begin position="12"/>
        <end position="31"/>
    </location>
</feature>
<feature type="domain" description="PLD phosphodiesterase" evidence="14">
    <location>
        <begin position="423"/>
        <end position="450"/>
    </location>
</feature>
<keyword evidence="11" id="KW-1208">Phospholipid metabolism</keyword>
<evidence type="ECO:0000256" key="12">
    <source>
        <dbReference type="NCBIfam" id="TIGR04265"/>
    </source>
</evidence>
<evidence type="ECO:0000256" key="1">
    <source>
        <dbReference type="ARBA" id="ARBA00004651"/>
    </source>
</evidence>
<keyword evidence="8" id="KW-0443">Lipid metabolism</keyword>
<comment type="subcellular location">
    <subcellularLocation>
        <location evidence="1">Cell membrane</location>
        <topology evidence="1">Multi-pass membrane protein</topology>
    </subcellularLocation>
</comment>